<sequence>MPDPLPACFGGGATGFQPESMSAAPTTVTSVYETPLGVASLTWSRTVLGLLVRVALRIDDESNSDSVSFKIRPWLLWKRRGVKKLHVGDRSVDVSWDLSRARFAASSAPEPVSGYSLSVSVDDEAFLDVGKSPAISRRERMAAAGKEERFSYSSRASFRGKERSISIDVERKEMRISVEGKRIVEVRRLQWKFRGSDRVELGGGDAVLVSWDLHDWLFPAKESSNSSSSEEQPMFVFRFENEEEEEGHFRKQLSDSGEKKKRRKKEKKSTENTTTSSSSSSSASSTGSSTVTEWTSQEEAELGGRRRGFSLLLYASKS</sequence>
<proteinExistence type="predicted"/>
<accession>A0AAX6GP32</accession>
<feature type="region of interest" description="Disordered" evidence="1">
    <location>
        <begin position="247"/>
        <end position="302"/>
    </location>
</feature>
<protein>
    <submittedName>
        <fullName evidence="2">Uncharacterized protein</fullName>
    </submittedName>
</protein>
<evidence type="ECO:0000313" key="3">
    <source>
        <dbReference type="Proteomes" id="UP001140949"/>
    </source>
</evidence>
<dbReference type="AlphaFoldDB" id="A0AAX6GP32"/>
<gene>
    <name evidence="2" type="ORF">M6B38_354835</name>
</gene>
<evidence type="ECO:0000313" key="2">
    <source>
        <dbReference type="EMBL" id="KAJ6830272.1"/>
    </source>
</evidence>
<dbReference type="InterPro" id="IPR008586">
    <property type="entry name" value="DUF868_pln"/>
</dbReference>
<feature type="compositionally biased region" description="Basic and acidic residues" evidence="1">
    <location>
        <begin position="247"/>
        <end position="258"/>
    </location>
</feature>
<evidence type="ECO:0000256" key="1">
    <source>
        <dbReference type="SAM" id="MobiDB-lite"/>
    </source>
</evidence>
<name>A0AAX6GP32_IRIPA</name>
<dbReference type="PANTHER" id="PTHR31972:SF3">
    <property type="entry name" value="OS09G0416600 PROTEIN"/>
    <property type="match status" value="1"/>
</dbReference>
<dbReference type="Pfam" id="PF05910">
    <property type="entry name" value="DUF868"/>
    <property type="match status" value="1"/>
</dbReference>
<organism evidence="2 3">
    <name type="scientific">Iris pallida</name>
    <name type="common">Sweet iris</name>
    <dbReference type="NCBI Taxonomy" id="29817"/>
    <lineage>
        <taxon>Eukaryota</taxon>
        <taxon>Viridiplantae</taxon>
        <taxon>Streptophyta</taxon>
        <taxon>Embryophyta</taxon>
        <taxon>Tracheophyta</taxon>
        <taxon>Spermatophyta</taxon>
        <taxon>Magnoliopsida</taxon>
        <taxon>Liliopsida</taxon>
        <taxon>Asparagales</taxon>
        <taxon>Iridaceae</taxon>
        <taxon>Iridoideae</taxon>
        <taxon>Irideae</taxon>
        <taxon>Iris</taxon>
    </lineage>
</organism>
<reference evidence="2" key="2">
    <citation type="submission" date="2023-04" db="EMBL/GenBank/DDBJ databases">
        <authorList>
            <person name="Bruccoleri R.E."/>
            <person name="Oakeley E.J."/>
            <person name="Faust A.-M."/>
            <person name="Dessus-Babus S."/>
            <person name="Altorfer M."/>
            <person name="Burckhardt D."/>
            <person name="Oertli M."/>
            <person name="Naumann U."/>
            <person name="Petersen F."/>
            <person name="Wong J."/>
        </authorList>
    </citation>
    <scope>NUCLEOTIDE SEQUENCE</scope>
    <source>
        <strain evidence="2">GSM-AAB239-AS_SAM_17_03QT</strain>
        <tissue evidence="2">Leaf</tissue>
    </source>
</reference>
<comment type="caution">
    <text evidence="2">The sequence shown here is derived from an EMBL/GenBank/DDBJ whole genome shotgun (WGS) entry which is preliminary data.</text>
</comment>
<feature type="compositionally biased region" description="Low complexity" evidence="1">
    <location>
        <begin position="271"/>
        <end position="293"/>
    </location>
</feature>
<dbReference type="PANTHER" id="PTHR31972">
    <property type="entry name" value="EXPRESSED PROTEIN"/>
    <property type="match status" value="1"/>
</dbReference>
<keyword evidence="3" id="KW-1185">Reference proteome</keyword>
<dbReference type="Proteomes" id="UP001140949">
    <property type="component" value="Unassembled WGS sequence"/>
</dbReference>
<dbReference type="EMBL" id="JANAVB010017600">
    <property type="protein sequence ID" value="KAJ6830272.1"/>
    <property type="molecule type" value="Genomic_DNA"/>
</dbReference>
<reference evidence="2" key="1">
    <citation type="journal article" date="2023" name="GigaByte">
        <title>Genome assembly of the bearded iris, Iris pallida Lam.</title>
        <authorList>
            <person name="Bruccoleri R.E."/>
            <person name="Oakeley E.J."/>
            <person name="Faust A.M.E."/>
            <person name="Altorfer M."/>
            <person name="Dessus-Babus S."/>
            <person name="Burckhardt D."/>
            <person name="Oertli M."/>
            <person name="Naumann U."/>
            <person name="Petersen F."/>
            <person name="Wong J."/>
        </authorList>
    </citation>
    <scope>NUCLEOTIDE SEQUENCE</scope>
    <source>
        <strain evidence="2">GSM-AAB239-AS_SAM_17_03QT</strain>
    </source>
</reference>